<evidence type="ECO:0000313" key="2">
    <source>
        <dbReference type="EMBL" id="KAK9214189.1"/>
    </source>
</evidence>
<dbReference type="Proteomes" id="UP001428341">
    <property type="component" value="Unassembled WGS sequence"/>
</dbReference>
<proteinExistence type="predicted"/>
<comment type="caution">
    <text evidence="2">The sequence shown here is derived from an EMBL/GenBank/DDBJ whole genome shotgun (WGS) entry which is preliminary data.</text>
</comment>
<accession>A0AAP0MIS2</accession>
<evidence type="ECO:0000256" key="1">
    <source>
        <dbReference type="SAM" id="MobiDB-lite"/>
    </source>
</evidence>
<feature type="compositionally biased region" description="Polar residues" evidence="1">
    <location>
        <begin position="71"/>
        <end position="80"/>
    </location>
</feature>
<protein>
    <submittedName>
        <fullName evidence="2">Uncharacterized protein</fullName>
    </submittedName>
</protein>
<dbReference type="EMBL" id="JBCGBO010000003">
    <property type="protein sequence ID" value="KAK9214189.1"/>
    <property type="molecule type" value="Genomic_DNA"/>
</dbReference>
<sequence>MGGVYVDEKGGNVNEINGGILRMLQTDDYNLQVVADKSVVTAATRIQEIQAGNSIENESWEGVQKREGNHSGPSNKSPNVHLTDLQAHMRNEAKWDRPDRKKAKMISLLTEDPATSPTKSPSAKFKLNWELIAMEVVDVSDSTTKDVSTEADRNGMGGGLAMLWNDDVELEIISYNNHYIDGLVRGANGKL</sequence>
<evidence type="ECO:0000313" key="3">
    <source>
        <dbReference type="Proteomes" id="UP001428341"/>
    </source>
</evidence>
<name>A0AAP0MIS2_9ROSI</name>
<feature type="region of interest" description="Disordered" evidence="1">
    <location>
        <begin position="57"/>
        <end position="80"/>
    </location>
</feature>
<gene>
    <name evidence="2" type="ORF">WN944_006177</name>
</gene>
<dbReference type="AlphaFoldDB" id="A0AAP0MIS2"/>
<organism evidence="2 3">
    <name type="scientific">Citrus x changshan-huyou</name>
    <dbReference type="NCBI Taxonomy" id="2935761"/>
    <lineage>
        <taxon>Eukaryota</taxon>
        <taxon>Viridiplantae</taxon>
        <taxon>Streptophyta</taxon>
        <taxon>Embryophyta</taxon>
        <taxon>Tracheophyta</taxon>
        <taxon>Spermatophyta</taxon>
        <taxon>Magnoliopsida</taxon>
        <taxon>eudicotyledons</taxon>
        <taxon>Gunneridae</taxon>
        <taxon>Pentapetalae</taxon>
        <taxon>rosids</taxon>
        <taxon>malvids</taxon>
        <taxon>Sapindales</taxon>
        <taxon>Rutaceae</taxon>
        <taxon>Aurantioideae</taxon>
        <taxon>Citrus</taxon>
    </lineage>
</organism>
<reference evidence="2 3" key="1">
    <citation type="submission" date="2024-05" db="EMBL/GenBank/DDBJ databases">
        <title>Haplotype-resolved chromosome-level genome assembly of Huyou (Citrus changshanensis).</title>
        <authorList>
            <person name="Miao C."/>
            <person name="Chen W."/>
            <person name="Wu Y."/>
            <person name="Wang L."/>
            <person name="Zhao S."/>
            <person name="Grierson D."/>
            <person name="Xu C."/>
            <person name="Chen K."/>
        </authorList>
    </citation>
    <scope>NUCLEOTIDE SEQUENCE [LARGE SCALE GENOMIC DNA]</scope>
    <source>
        <strain evidence="2">01-14</strain>
        <tissue evidence="2">Leaf</tissue>
    </source>
</reference>
<keyword evidence="3" id="KW-1185">Reference proteome</keyword>